<sequence>MGGSGGLRRVDERLGLAVLRTSLSGRSLVTYARDHVSVRTPSRPDFRDGNTLDLLAVPTPDDLERWTTRFDETIGVLGARQARLRWEVPLPDDAPPAAPTPDPALRRAADVLGLHLEPLTVLLLDELHAPPAAPVTIAPVPPPSAVDPQPTDRRWHAATVLYRYDADDVGDPERWRAWDEEFVAWSVDVQRELATAERAQVWVAQRHGAPVARATLVHDRQGLAAVEDVIVHPVHRGLGVAAALTHAAVTGHLHLEPDARVGVGAEPGGRAEQIYRRLGFVPHATVWTATGRHLRP</sequence>
<reference evidence="2" key="1">
    <citation type="journal article" date="2014" name="Int. J. Syst. Evol. Microbiol.">
        <title>Complete genome sequence of Corynebacterium casei LMG S-19264T (=DSM 44701T), isolated from a smear-ripened cheese.</title>
        <authorList>
            <consortium name="US DOE Joint Genome Institute (JGI-PGF)"/>
            <person name="Walter F."/>
            <person name="Albersmeier A."/>
            <person name="Kalinowski J."/>
            <person name="Ruckert C."/>
        </authorList>
    </citation>
    <scope>NUCLEOTIDE SEQUENCE</scope>
    <source>
        <strain evidence="2">CGMCC 1.14988</strain>
    </source>
</reference>
<dbReference type="Proteomes" id="UP000650511">
    <property type="component" value="Unassembled WGS sequence"/>
</dbReference>
<evidence type="ECO:0000313" key="2">
    <source>
        <dbReference type="EMBL" id="GGI03970.1"/>
    </source>
</evidence>
<dbReference type="SUPFAM" id="SSF55729">
    <property type="entry name" value="Acyl-CoA N-acyltransferases (Nat)"/>
    <property type="match status" value="1"/>
</dbReference>
<proteinExistence type="predicted"/>
<comment type="caution">
    <text evidence="2">The sequence shown here is derived from an EMBL/GenBank/DDBJ whole genome shotgun (WGS) entry which is preliminary data.</text>
</comment>
<feature type="domain" description="N-acetyltransferase" evidence="1">
    <location>
        <begin position="162"/>
        <end position="296"/>
    </location>
</feature>
<dbReference type="Pfam" id="PF13673">
    <property type="entry name" value="Acetyltransf_10"/>
    <property type="match status" value="1"/>
</dbReference>
<dbReference type="RefSeq" id="WP_130650838.1">
    <property type="nucleotide sequence ID" value="NZ_BMHA01000002.1"/>
</dbReference>
<accession>A0A8J3A813</accession>
<dbReference type="AlphaFoldDB" id="A0A8J3A813"/>
<gene>
    <name evidence="2" type="ORF">GCM10011354_06710</name>
</gene>
<dbReference type="EMBL" id="BMHA01000002">
    <property type="protein sequence ID" value="GGI03970.1"/>
    <property type="molecule type" value="Genomic_DNA"/>
</dbReference>
<name>A0A8J3A813_9ACTN</name>
<evidence type="ECO:0000313" key="3">
    <source>
        <dbReference type="Proteomes" id="UP000650511"/>
    </source>
</evidence>
<dbReference type="OrthoDB" id="3771710at2"/>
<dbReference type="InterPro" id="IPR000182">
    <property type="entry name" value="GNAT_dom"/>
</dbReference>
<dbReference type="CDD" id="cd04301">
    <property type="entry name" value="NAT_SF"/>
    <property type="match status" value="1"/>
</dbReference>
<reference evidence="2" key="2">
    <citation type="submission" date="2020-09" db="EMBL/GenBank/DDBJ databases">
        <authorList>
            <person name="Sun Q."/>
            <person name="Zhou Y."/>
        </authorList>
    </citation>
    <scope>NUCLEOTIDE SEQUENCE</scope>
    <source>
        <strain evidence="2">CGMCC 1.14988</strain>
    </source>
</reference>
<dbReference type="InterPro" id="IPR016181">
    <property type="entry name" value="Acyl_CoA_acyltransferase"/>
</dbReference>
<protein>
    <recommendedName>
        <fullName evidence="1">N-acetyltransferase domain-containing protein</fullName>
    </recommendedName>
</protein>
<keyword evidence="3" id="KW-1185">Reference proteome</keyword>
<dbReference type="GO" id="GO:0016747">
    <property type="term" value="F:acyltransferase activity, transferring groups other than amino-acyl groups"/>
    <property type="evidence" value="ECO:0007669"/>
    <property type="project" value="InterPro"/>
</dbReference>
<organism evidence="2 3">
    <name type="scientific">Egicoccus halophilus</name>
    <dbReference type="NCBI Taxonomy" id="1670830"/>
    <lineage>
        <taxon>Bacteria</taxon>
        <taxon>Bacillati</taxon>
        <taxon>Actinomycetota</taxon>
        <taxon>Nitriliruptoria</taxon>
        <taxon>Egicoccales</taxon>
        <taxon>Egicoccaceae</taxon>
        <taxon>Egicoccus</taxon>
    </lineage>
</organism>
<dbReference type="Gene3D" id="3.40.630.30">
    <property type="match status" value="1"/>
</dbReference>
<dbReference type="PROSITE" id="PS51186">
    <property type="entry name" value="GNAT"/>
    <property type="match status" value="1"/>
</dbReference>
<evidence type="ECO:0000259" key="1">
    <source>
        <dbReference type="PROSITE" id="PS51186"/>
    </source>
</evidence>